<reference evidence="2" key="2">
    <citation type="submission" date="2020-09" db="EMBL/GenBank/DDBJ databases">
        <authorList>
            <person name="Sun Q."/>
            <person name="Zhou Y."/>
        </authorList>
    </citation>
    <scope>NUCLEOTIDE SEQUENCE</scope>
    <source>
        <strain evidence="2">CGMCC 4.7679</strain>
    </source>
</reference>
<dbReference type="EMBL" id="BNAV01000002">
    <property type="protein sequence ID" value="GHF44537.1"/>
    <property type="molecule type" value="Genomic_DNA"/>
</dbReference>
<dbReference type="OrthoDB" id="3696538at2"/>
<dbReference type="AlphaFoldDB" id="A0A8H9IT82"/>
<feature type="transmembrane region" description="Helical" evidence="1">
    <location>
        <begin position="6"/>
        <end position="24"/>
    </location>
</feature>
<keyword evidence="1" id="KW-0812">Transmembrane</keyword>
<dbReference type="Proteomes" id="UP000658656">
    <property type="component" value="Unassembled WGS sequence"/>
</dbReference>
<evidence type="ECO:0000313" key="2">
    <source>
        <dbReference type="EMBL" id="GHF44537.1"/>
    </source>
</evidence>
<proteinExistence type="predicted"/>
<evidence type="ECO:0000256" key="1">
    <source>
        <dbReference type="SAM" id="Phobius"/>
    </source>
</evidence>
<keyword evidence="3" id="KW-1185">Reference proteome</keyword>
<organism evidence="2 3">
    <name type="scientific">Amycolatopsis bartoniae</name>
    <dbReference type="NCBI Taxonomy" id="941986"/>
    <lineage>
        <taxon>Bacteria</taxon>
        <taxon>Bacillati</taxon>
        <taxon>Actinomycetota</taxon>
        <taxon>Actinomycetes</taxon>
        <taxon>Pseudonocardiales</taxon>
        <taxon>Pseudonocardiaceae</taxon>
        <taxon>Amycolatopsis</taxon>
    </lineage>
</organism>
<reference evidence="2" key="1">
    <citation type="journal article" date="2014" name="Int. J. Syst. Evol. Microbiol.">
        <title>Complete genome sequence of Corynebacterium casei LMG S-19264T (=DSM 44701T), isolated from a smear-ripened cheese.</title>
        <authorList>
            <consortium name="US DOE Joint Genome Institute (JGI-PGF)"/>
            <person name="Walter F."/>
            <person name="Albersmeier A."/>
            <person name="Kalinowski J."/>
            <person name="Ruckert C."/>
        </authorList>
    </citation>
    <scope>NUCLEOTIDE SEQUENCE</scope>
    <source>
        <strain evidence="2">CGMCC 4.7679</strain>
    </source>
</reference>
<keyword evidence="1" id="KW-1133">Transmembrane helix</keyword>
<keyword evidence="1" id="KW-0472">Membrane</keyword>
<sequence>MTFTSTQVLVAVGILLGWILLWRVSSWKRRRTLEASRSGARLLSLFGRVVFMAGLIVGVQWVVIVTAPDNHGLLLAVLGIPALFAAHGLTRALTVVAVDGSRVRSGRR</sequence>
<name>A0A8H9IT82_9PSEU</name>
<accession>A0A8H9IT82</accession>
<comment type="caution">
    <text evidence="2">The sequence shown here is derived from an EMBL/GenBank/DDBJ whole genome shotgun (WGS) entry which is preliminary data.</text>
</comment>
<protein>
    <submittedName>
        <fullName evidence="2">Uncharacterized protein</fullName>
    </submittedName>
</protein>
<gene>
    <name evidence="2" type="ORF">GCM10017566_16840</name>
</gene>
<dbReference type="RefSeq" id="WP_145937354.1">
    <property type="nucleotide sequence ID" value="NZ_BNAV01000002.1"/>
</dbReference>
<feature type="transmembrane region" description="Helical" evidence="1">
    <location>
        <begin position="45"/>
        <end position="67"/>
    </location>
</feature>
<evidence type="ECO:0000313" key="3">
    <source>
        <dbReference type="Proteomes" id="UP000658656"/>
    </source>
</evidence>
<feature type="transmembrane region" description="Helical" evidence="1">
    <location>
        <begin position="73"/>
        <end position="98"/>
    </location>
</feature>